<organism evidence="2 3">
    <name type="scientific">Acanthopleuribacter pedis</name>
    <dbReference type="NCBI Taxonomy" id="442870"/>
    <lineage>
        <taxon>Bacteria</taxon>
        <taxon>Pseudomonadati</taxon>
        <taxon>Acidobacteriota</taxon>
        <taxon>Holophagae</taxon>
        <taxon>Acanthopleuribacterales</taxon>
        <taxon>Acanthopleuribacteraceae</taxon>
        <taxon>Acanthopleuribacter</taxon>
    </lineage>
</organism>
<dbReference type="PANTHER" id="PTHR40396">
    <property type="entry name" value="ATPASE-LIKE PROTEIN"/>
    <property type="match status" value="1"/>
</dbReference>
<sequence length="417" mass="47926">MLIEFKVRNHGCILEPQHLSMVAKNFRGSSEKEPYVHSVNGLNVLTNALIYGANGSGKSTLIEALAFAQDFVAFSAKAQSNDPDRPHFQPFHFQESPEKTDSEFEFTFIQDGVRYQYGFEGNQERILSEWLFAYPENRAQRWFERFCDDDTGKTHWHFGSRFKGQKATIRDLTRPDALFLSTAVMLNHEQLMPVYNWITDKLIVLRSSKIPPIYTFGVWQDKTTRAWIEQFLEQTDTGIKGLRIHETPVDSLPEMVQPFQAKLEETPPGGRSGHITQIEMSTLHQVNGTLHETPLHWESTGNQKLVALAAHLMEILKNGEVLFVDELHNSWHSLLSAHIIQYFSRKHNPSGAQLISTTHDTSLLSLKELGRDQIWFIERNQKTLASQLYALLEFKPRKEESLERGYLRGRYGAIPDL</sequence>
<name>A0A8J7Q6L1_9BACT</name>
<proteinExistence type="predicted"/>
<keyword evidence="2" id="KW-0067">ATP-binding</keyword>
<evidence type="ECO:0000259" key="1">
    <source>
        <dbReference type="Pfam" id="PF13304"/>
    </source>
</evidence>
<reference evidence="2" key="1">
    <citation type="submission" date="2021-03" db="EMBL/GenBank/DDBJ databases">
        <authorList>
            <person name="Wang G."/>
        </authorList>
    </citation>
    <scope>NUCLEOTIDE SEQUENCE</scope>
    <source>
        <strain evidence="2">KCTC 12899</strain>
    </source>
</reference>
<dbReference type="Proteomes" id="UP000664417">
    <property type="component" value="Unassembled WGS sequence"/>
</dbReference>
<comment type="caution">
    <text evidence="2">The sequence shown here is derived from an EMBL/GenBank/DDBJ whole genome shotgun (WGS) entry which is preliminary data.</text>
</comment>
<accession>A0A8J7Q6L1</accession>
<evidence type="ECO:0000313" key="3">
    <source>
        <dbReference type="Proteomes" id="UP000664417"/>
    </source>
</evidence>
<dbReference type="SUPFAM" id="SSF52540">
    <property type="entry name" value="P-loop containing nucleoside triphosphate hydrolases"/>
    <property type="match status" value="1"/>
</dbReference>
<feature type="domain" description="ATPase AAA-type core" evidence="1">
    <location>
        <begin position="269"/>
        <end position="365"/>
    </location>
</feature>
<dbReference type="CDD" id="cd00267">
    <property type="entry name" value="ABC_ATPase"/>
    <property type="match status" value="1"/>
</dbReference>
<dbReference type="Gene3D" id="3.40.50.300">
    <property type="entry name" value="P-loop containing nucleotide triphosphate hydrolases"/>
    <property type="match status" value="2"/>
</dbReference>
<dbReference type="InterPro" id="IPR027417">
    <property type="entry name" value="P-loop_NTPase"/>
</dbReference>
<evidence type="ECO:0000313" key="2">
    <source>
        <dbReference type="EMBL" id="MBO1321487.1"/>
    </source>
</evidence>
<dbReference type="AlphaFoldDB" id="A0A8J7Q6L1"/>
<keyword evidence="3" id="KW-1185">Reference proteome</keyword>
<dbReference type="GO" id="GO:0005524">
    <property type="term" value="F:ATP binding"/>
    <property type="evidence" value="ECO:0007669"/>
    <property type="project" value="UniProtKB-KW"/>
</dbReference>
<dbReference type="PANTHER" id="PTHR40396:SF1">
    <property type="entry name" value="ATPASE AAA-TYPE CORE DOMAIN-CONTAINING PROTEIN"/>
    <property type="match status" value="1"/>
</dbReference>
<dbReference type="EMBL" id="JAFREP010000024">
    <property type="protein sequence ID" value="MBO1321487.1"/>
    <property type="molecule type" value="Genomic_DNA"/>
</dbReference>
<keyword evidence="2" id="KW-0547">Nucleotide-binding</keyword>
<feature type="domain" description="ATPase AAA-type core" evidence="1">
    <location>
        <begin position="49"/>
        <end position="166"/>
    </location>
</feature>
<gene>
    <name evidence="2" type="ORF">J3U88_23595</name>
</gene>
<dbReference type="RefSeq" id="WP_207861460.1">
    <property type="nucleotide sequence ID" value="NZ_JAFREP010000024.1"/>
</dbReference>
<dbReference type="GO" id="GO:0016887">
    <property type="term" value="F:ATP hydrolysis activity"/>
    <property type="evidence" value="ECO:0007669"/>
    <property type="project" value="InterPro"/>
</dbReference>
<protein>
    <submittedName>
        <fullName evidence="2">ATP-binding protein</fullName>
    </submittedName>
</protein>
<dbReference type="Pfam" id="PF13304">
    <property type="entry name" value="AAA_21"/>
    <property type="match status" value="2"/>
</dbReference>
<dbReference type="InterPro" id="IPR003959">
    <property type="entry name" value="ATPase_AAA_core"/>
</dbReference>